<dbReference type="Pfam" id="PF00170">
    <property type="entry name" value="bZIP_1"/>
    <property type="match status" value="1"/>
</dbReference>
<dbReference type="GO" id="GO:0000981">
    <property type="term" value="F:DNA-binding transcription factor activity, RNA polymerase II-specific"/>
    <property type="evidence" value="ECO:0007669"/>
    <property type="project" value="TreeGrafter"/>
</dbReference>
<dbReference type="InterPro" id="IPR004827">
    <property type="entry name" value="bZIP"/>
</dbReference>
<dbReference type="Gene3D" id="1.20.5.170">
    <property type="match status" value="1"/>
</dbReference>
<dbReference type="GO" id="GO:0000978">
    <property type="term" value="F:RNA polymerase II cis-regulatory region sequence-specific DNA binding"/>
    <property type="evidence" value="ECO:0007669"/>
    <property type="project" value="TreeGrafter"/>
</dbReference>
<keyword evidence="5" id="KW-0175">Coiled coil</keyword>
<dbReference type="InterPro" id="IPR002112">
    <property type="entry name" value="Leuzip_Jun"/>
</dbReference>
<keyword evidence="4" id="KW-0804">Transcription</keyword>
<evidence type="ECO:0000256" key="3">
    <source>
        <dbReference type="ARBA" id="ARBA00023125"/>
    </source>
</evidence>
<evidence type="ECO:0000256" key="6">
    <source>
        <dbReference type="SAM" id="MobiDB-lite"/>
    </source>
</evidence>
<feature type="compositionally biased region" description="Polar residues" evidence="6">
    <location>
        <begin position="239"/>
        <end position="257"/>
    </location>
</feature>
<dbReference type="PANTHER" id="PTHR11462:SF35">
    <property type="entry name" value="TRANSCRIPTION FACTOR JRA"/>
    <property type="match status" value="1"/>
</dbReference>
<reference evidence="8" key="1">
    <citation type="journal article" date="2011" name="Genome Res.">
        <title>Deep small RNA sequencing from the nematode Ascaris reveals conservation, functional diversification, and novel developmental profiles.</title>
        <authorList>
            <person name="Wang J."/>
            <person name="Czech B."/>
            <person name="Crunk A."/>
            <person name="Wallace A."/>
            <person name="Mitreva M."/>
            <person name="Hannon G.J."/>
            <person name="Davis R.E."/>
        </authorList>
    </citation>
    <scope>NUCLEOTIDE SEQUENCE</scope>
</reference>
<evidence type="ECO:0000256" key="1">
    <source>
        <dbReference type="ARBA" id="ARBA00006882"/>
    </source>
</evidence>
<dbReference type="AlphaFoldDB" id="F1L6T0"/>
<dbReference type="InterPro" id="IPR050946">
    <property type="entry name" value="AP-1_TF_bZIP"/>
</dbReference>
<evidence type="ECO:0000259" key="7">
    <source>
        <dbReference type="PROSITE" id="PS50217"/>
    </source>
</evidence>
<dbReference type="InterPro" id="IPR046347">
    <property type="entry name" value="bZIP_sf"/>
</dbReference>
<dbReference type="CDD" id="cd14696">
    <property type="entry name" value="bZIP_Jun"/>
    <property type="match status" value="1"/>
</dbReference>
<dbReference type="InterPro" id="IPR005643">
    <property type="entry name" value="JNK"/>
</dbReference>
<dbReference type="Pfam" id="PF03957">
    <property type="entry name" value="Jun"/>
    <property type="match status" value="1"/>
</dbReference>
<feature type="region of interest" description="Disordered" evidence="6">
    <location>
        <begin position="217"/>
        <end position="287"/>
    </location>
</feature>
<dbReference type="GO" id="GO:0005667">
    <property type="term" value="C:transcription regulator complex"/>
    <property type="evidence" value="ECO:0007669"/>
    <property type="project" value="TreeGrafter"/>
</dbReference>
<dbReference type="PRINTS" id="PR00043">
    <property type="entry name" value="LEUZIPPRJUN"/>
</dbReference>
<keyword evidence="3" id="KW-0238">DNA-binding</keyword>
<evidence type="ECO:0000313" key="8">
    <source>
        <dbReference type="EMBL" id="ADY45834.1"/>
    </source>
</evidence>
<comment type="similarity">
    <text evidence="1">Belongs to the bZIP family. Jun subfamily.</text>
</comment>
<dbReference type="PROSITE" id="PS50217">
    <property type="entry name" value="BZIP"/>
    <property type="match status" value="1"/>
</dbReference>
<dbReference type="PANTHER" id="PTHR11462">
    <property type="entry name" value="JUN TRANSCRIPTION FACTOR-RELATED"/>
    <property type="match status" value="1"/>
</dbReference>
<name>F1L6T0_ASCSU</name>
<organism evidence="8">
    <name type="scientific">Ascaris suum</name>
    <name type="common">Pig roundworm</name>
    <name type="synonym">Ascaris lumbricoides</name>
    <dbReference type="NCBI Taxonomy" id="6253"/>
    <lineage>
        <taxon>Eukaryota</taxon>
        <taxon>Metazoa</taxon>
        <taxon>Ecdysozoa</taxon>
        <taxon>Nematoda</taxon>
        <taxon>Chromadorea</taxon>
        <taxon>Rhabditida</taxon>
        <taxon>Spirurina</taxon>
        <taxon>Ascaridomorpha</taxon>
        <taxon>Ascaridoidea</taxon>
        <taxon>Ascarididae</taxon>
        <taxon>Ascaris</taxon>
    </lineage>
</organism>
<proteinExistence type="evidence at transcript level"/>
<dbReference type="EMBL" id="JI172599">
    <property type="protein sequence ID" value="ADY45834.1"/>
    <property type="molecule type" value="mRNA"/>
</dbReference>
<sequence length="367" mass="39748">MSSVPSTSLSTVDTATVSVPDTTIAPNNSASSLKQLKGSLHLDLSSATSSKKQNITADLLSLIKASPSIEKFLSQASATTPTPTKVLYPTDVTLAQRQYAQGFLDALAHVQKLNGFVPTPTLLNSPSFLTPLLPAATTAATDPTKTATSPVLASPSREPLSVIMQAMSGMSGFAGYSFSQLTPTQLYNPVPPPTQPMVPSTSAVVNTVNTQLSHHIKNEMASSASDESKESSYDMYAAESNNDAEACSSTRSNGSPRSQDELIMSSFPGDRRRVANFPKPHPGMGEYDLSEQERKKLERKRARNRMAATKCRQRKLQKISDLERQVNEEKATGNRLSQELKLLEASITQLRQMLHEHRSRGCVIPTK</sequence>
<evidence type="ECO:0000256" key="4">
    <source>
        <dbReference type="ARBA" id="ARBA00023163"/>
    </source>
</evidence>
<dbReference type="SMART" id="SM00338">
    <property type="entry name" value="BRLZ"/>
    <property type="match status" value="1"/>
</dbReference>
<dbReference type="GO" id="GO:0051726">
    <property type="term" value="P:regulation of cell cycle"/>
    <property type="evidence" value="ECO:0007669"/>
    <property type="project" value="TreeGrafter"/>
</dbReference>
<dbReference type="GO" id="GO:0042127">
    <property type="term" value="P:regulation of cell population proliferation"/>
    <property type="evidence" value="ECO:0007669"/>
    <property type="project" value="TreeGrafter"/>
</dbReference>
<accession>F1L6T0</accession>
<keyword evidence="2" id="KW-0805">Transcription regulation</keyword>
<evidence type="ECO:0000256" key="2">
    <source>
        <dbReference type="ARBA" id="ARBA00023015"/>
    </source>
</evidence>
<evidence type="ECO:0000256" key="5">
    <source>
        <dbReference type="SAM" id="Coils"/>
    </source>
</evidence>
<dbReference type="PROSITE" id="PS00036">
    <property type="entry name" value="BZIP_BASIC"/>
    <property type="match status" value="1"/>
</dbReference>
<dbReference type="SUPFAM" id="SSF57959">
    <property type="entry name" value="Leucine zipper domain"/>
    <property type="match status" value="1"/>
</dbReference>
<protein>
    <submittedName>
        <fullName evidence="8">Transcription factor AP-1</fullName>
    </submittedName>
</protein>
<feature type="coiled-coil region" evidence="5">
    <location>
        <begin position="312"/>
        <end position="360"/>
    </location>
</feature>
<feature type="domain" description="BZIP" evidence="7">
    <location>
        <begin position="294"/>
        <end position="357"/>
    </location>
</feature>